<dbReference type="RefSeq" id="XP_023175129.2">
    <property type="nucleotide sequence ID" value="XM_023319361.2"/>
</dbReference>
<feature type="region of interest" description="Disordered" evidence="1">
    <location>
        <begin position="296"/>
        <end position="316"/>
    </location>
</feature>
<keyword evidence="3" id="KW-1185">Reference proteome</keyword>
<organism evidence="3 4">
    <name type="scientific">Drosophila hydei</name>
    <name type="common">Fruit fly</name>
    <dbReference type="NCBI Taxonomy" id="7224"/>
    <lineage>
        <taxon>Eukaryota</taxon>
        <taxon>Metazoa</taxon>
        <taxon>Ecdysozoa</taxon>
        <taxon>Arthropoda</taxon>
        <taxon>Hexapoda</taxon>
        <taxon>Insecta</taxon>
        <taxon>Pterygota</taxon>
        <taxon>Neoptera</taxon>
        <taxon>Endopterygota</taxon>
        <taxon>Diptera</taxon>
        <taxon>Brachycera</taxon>
        <taxon>Muscomorpha</taxon>
        <taxon>Ephydroidea</taxon>
        <taxon>Drosophilidae</taxon>
        <taxon>Drosophila</taxon>
    </lineage>
</organism>
<feature type="chain" id="PRO_5026789906" evidence="2">
    <location>
        <begin position="26"/>
        <end position="382"/>
    </location>
</feature>
<dbReference type="OrthoDB" id="7883881at2759"/>
<accession>A0A6J1MDQ9</accession>
<proteinExistence type="predicted"/>
<keyword evidence="2" id="KW-0732">Signal</keyword>
<evidence type="ECO:0000313" key="4">
    <source>
        <dbReference type="RefSeq" id="XP_023175129.2"/>
    </source>
</evidence>
<evidence type="ECO:0000256" key="2">
    <source>
        <dbReference type="SAM" id="SignalP"/>
    </source>
</evidence>
<reference evidence="4" key="1">
    <citation type="submission" date="2025-08" db="UniProtKB">
        <authorList>
            <consortium name="RefSeq"/>
        </authorList>
    </citation>
    <scope>IDENTIFICATION</scope>
    <source>
        <strain evidence="4">15085-1641.00</strain>
        <tissue evidence="4">Whole body</tissue>
    </source>
</reference>
<evidence type="ECO:0000313" key="3">
    <source>
        <dbReference type="Proteomes" id="UP000504633"/>
    </source>
</evidence>
<evidence type="ECO:0000256" key="1">
    <source>
        <dbReference type="SAM" id="MobiDB-lite"/>
    </source>
</evidence>
<dbReference type="GeneID" id="111602349"/>
<gene>
    <name evidence="4" type="primary">LOC111602349</name>
</gene>
<feature type="signal peptide" evidence="2">
    <location>
        <begin position="1"/>
        <end position="25"/>
    </location>
</feature>
<dbReference type="AlphaFoldDB" id="A0A6J1MDQ9"/>
<dbReference type="KEGG" id="dhe:111602349"/>
<name>A0A6J1MDQ9_DROHY</name>
<dbReference type="OMA" id="HEHHANL"/>
<protein>
    <submittedName>
        <fullName evidence="4">Uncharacterized protein LOC111602349</fullName>
    </submittedName>
</protein>
<sequence length="382" mass="41664">MKKLLASFLIFICYGCLLLSQPGQALRIKRADSLANTTNNTESVLPVVAMALGTADLSDKQQVKNGSEANAAAAAAIADNDKDKELEQSNDLSAHLRRSKRRMSGLEESLMSKALHHGRRHNAAGTTVAAEAAAAAVPVVAPATAAAPAPAPYVYYNKLISPDGKQELKEFQLLSPNMVFESVQRDVNYGPAADVGGVLLLNADNTLSGHIRALAAKPSKHHHKHKSSLTLPPFLFLLQQMLQPSLNLELEPTQPLPQPRAHLEAPMYQFLDSAVDNALRNNHEVFEHLINEHDHANELSGKAKEKGKDKDKDKDTEKLKDAIDLLPMQKAAEKTKATIESGTNHKEDELLVSCPIHHEHHANINGDMIDDDVVLVKECHII</sequence>
<dbReference type="Proteomes" id="UP000504633">
    <property type="component" value="Unplaced"/>
</dbReference>
<feature type="region of interest" description="Disordered" evidence="1">
    <location>
        <begin position="80"/>
        <end position="103"/>
    </location>
</feature>